<dbReference type="EMBL" id="MEVT01000006">
    <property type="protein sequence ID" value="OGC63413.1"/>
    <property type="molecule type" value="Genomic_DNA"/>
</dbReference>
<protein>
    <submittedName>
        <fullName evidence="1">Uncharacterized protein</fullName>
    </submittedName>
</protein>
<organism evidence="1 2">
    <name type="scientific">candidate division WWE3 bacterium RIFOXYA2_FULL_46_9</name>
    <dbReference type="NCBI Taxonomy" id="1802636"/>
    <lineage>
        <taxon>Bacteria</taxon>
        <taxon>Katanobacteria</taxon>
    </lineage>
</organism>
<gene>
    <name evidence="1" type="ORF">A2264_01650</name>
</gene>
<dbReference type="Proteomes" id="UP000176614">
    <property type="component" value="Unassembled WGS sequence"/>
</dbReference>
<reference evidence="1 2" key="1">
    <citation type="journal article" date="2016" name="Nat. Commun.">
        <title>Thousands of microbial genomes shed light on interconnected biogeochemical processes in an aquifer system.</title>
        <authorList>
            <person name="Anantharaman K."/>
            <person name="Brown C.T."/>
            <person name="Hug L.A."/>
            <person name="Sharon I."/>
            <person name="Castelle C.J."/>
            <person name="Probst A.J."/>
            <person name="Thomas B.C."/>
            <person name="Singh A."/>
            <person name="Wilkins M.J."/>
            <person name="Karaoz U."/>
            <person name="Brodie E.L."/>
            <person name="Williams K.H."/>
            <person name="Hubbard S.S."/>
            <person name="Banfield J.F."/>
        </authorList>
    </citation>
    <scope>NUCLEOTIDE SEQUENCE [LARGE SCALE GENOMIC DNA]</scope>
</reference>
<evidence type="ECO:0000313" key="2">
    <source>
        <dbReference type="Proteomes" id="UP000176614"/>
    </source>
</evidence>
<sequence>MYQKTILGIGTQLNPFTVGWSQNTLPQEFEGILEKAKIESLRTGKPTFIGVFRDFQPFFFKVDVIVSGVAPRVSLEEICNLDKGHERSYENPMYKFEITRV</sequence>
<comment type="caution">
    <text evidence="1">The sequence shown here is derived from an EMBL/GenBank/DDBJ whole genome shotgun (WGS) entry which is preliminary data.</text>
</comment>
<dbReference type="AlphaFoldDB" id="A0A1F4W2Z1"/>
<name>A0A1F4W2Z1_UNCKA</name>
<evidence type="ECO:0000313" key="1">
    <source>
        <dbReference type="EMBL" id="OGC63413.1"/>
    </source>
</evidence>
<proteinExistence type="predicted"/>
<accession>A0A1F4W2Z1</accession>